<dbReference type="OrthoDB" id="6431331at2759"/>
<gene>
    <name evidence="1" type="ORF">ANCCAN_08019</name>
</gene>
<protein>
    <recommendedName>
        <fullName evidence="3">AB hydrolase-1 domain-containing protein</fullName>
    </recommendedName>
</protein>
<accession>A0A368GNP6</accession>
<dbReference type="SUPFAM" id="SSF53474">
    <property type="entry name" value="alpha/beta-Hydrolases"/>
    <property type="match status" value="1"/>
</dbReference>
<dbReference type="Proteomes" id="UP000252519">
    <property type="component" value="Unassembled WGS sequence"/>
</dbReference>
<evidence type="ECO:0008006" key="3">
    <source>
        <dbReference type="Google" id="ProtNLM"/>
    </source>
</evidence>
<dbReference type="PANTHER" id="PTHR47533:SF6">
    <property type="entry name" value="PROTEIN CBG08091"/>
    <property type="match status" value="1"/>
</dbReference>
<dbReference type="Gene3D" id="3.40.50.1820">
    <property type="entry name" value="alpha/beta hydrolase"/>
    <property type="match status" value="1"/>
</dbReference>
<organism evidence="1 2">
    <name type="scientific">Ancylostoma caninum</name>
    <name type="common">Dog hookworm</name>
    <dbReference type="NCBI Taxonomy" id="29170"/>
    <lineage>
        <taxon>Eukaryota</taxon>
        <taxon>Metazoa</taxon>
        <taxon>Ecdysozoa</taxon>
        <taxon>Nematoda</taxon>
        <taxon>Chromadorea</taxon>
        <taxon>Rhabditida</taxon>
        <taxon>Rhabditina</taxon>
        <taxon>Rhabditomorpha</taxon>
        <taxon>Strongyloidea</taxon>
        <taxon>Ancylostomatidae</taxon>
        <taxon>Ancylostomatinae</taxon>
        <taxon>Ancylostoma</taxon>
    </lineage>
</organism>
<dbReference type="EMBL" id="JOJR01000089">
    <property type="protein sequence ID" value="RCN45982.1"/>
    <property type="molecule type" value="Genomic_DNA"/>
</dbReference>
<dbReference type="AlphaFoldDB" id="A0A368GNP6"/>
<dbReference type="Pfam" id="PF06342">
    <property type="entry name" value="DUF1057"/>
    <property type="match status" value="1"/>
</dbReference>
<dbReference type="InterPro" id="IPR010463">
    <property type="entry name" value="DUF1057"/>
</dbReference>
<sequence>MLSLHRSRFCQLSGLYLRKLIKRRSFSTKRIYDAKAGLYSVPVRFRNNKGDLITLDAVYQDTMPEGGQRATVFAVHGAPGTHADFKYLVPQLKNNNVRMIMPNFPGLGFTPSDPRLCCENEERNEFAQAVLDSVDNLGTTALIFMGHSRGGENALQIATSELNVVGRSSSAIFPTDGRSLKEKVRGIVMLNAAGLRIHRGIQPYWKIDYFIRLLDLEVFNFILEPFLYFVYNRIMGLKVPTGAAAAMALRAMRTFGYEKILPSVETVNSRPEIKLLHAFSGQDYFIQADVSRELAMKFENRVDLECSTYDSKDVTRATIEAFSGGAQTVSVNFVDEGHFLQKFRAQYLIDVILALVSELSPTIRPDVDLSTN</sequence>
<comment type="caution">
    <text evidence="1">The sequence shown here is derived from an EMBL/GenBank/DDBJ whole genome shotgun (WGS) entry which is preliminary data.</text>
</comment>
<evidence type="ECO:0000313" key="1">
    <source>
        <dbReference type="EMBL" id="RCN45982.1"/>
    </source>
</evidence>
<dbReference type="InterPro" id="IPR029058">
    <property type="entry name" value="AB_hydrolase_fold"/>
</dbReference>
<reference evidence="1 2" key="1">
    <citation type="submission" date="2014-10" db="EMBL/GenBank/DDBJ databases">
        <title>Draft genome of the hookworm Ancylostoma caninum.</title>
        <authorList>
            <person name="Mitreva M."/>
        </authorList>
    </citation>
    <scope>NUCLEOTIDE SEQUENCE [LARGE SCALE GENOMIC DNA]</scope>
    <source>
        <strain evidence="1 2">Baltimore</strain>
    </source>
</reference>
<name>A0A368GNP6_ANCCA</name>
<keyword evidence="2" id="KW-1185">Reference proteome</keyword>
<proteinExistence type="predicted"/>
<dbReference type="PANTHER" id="PTHR47533">
    <property type="entry name" value="PROTEIN CBG21859"/>
    <property type="match status" value="1"/>
</dbReference>
<evidence type="ECO:0000313" key="2">
    <source>
        <dbReference type="Proteomes" id="UP000252519"/>
    </source>
</evidence>